<evidence type="ECO:0000313" key="3">
    <source>
        <dbReference type="Proteomes" id="UP000078348"/>
    </source>
</evidence>
<dbReference type="AlphaFoldDB" id="A0A196SD25"/>
<protein>
    <submittedName>
        <fullName evidence="2">26S proteasome non-ATPase regulatory subunit 3</fullName>
    </submittedName>
</protein>
<sequence>MESATESSAESAVLSILHKNISLLNGEMKEREASVIHRVLLFTPSIRKCLKLSDIESAAKEFVSEGSPFRSPMLEIIAKYNNVTSNASPAVKASKDIVDYYLASILMYMLLSIGKYEDCLSLINMVITHFMTEGYMDIQKEYIISRACTYLMVLYNRHFAIPSLLPTLLSNYRICCLHNNNIARSALYNCILRVYVSEKQYLTATHFIASAPFPENVSDKQYIRYSYYKALVSTVLLDYSGAEHAIFTIHKKSGGQEIGPFYGEVEKLSILVTLLIGEKPDLSELKNARNVAPYLELATAVMRGDLNAYRRVLTQRHSCFKEDGLDRIVNRLHNTVIRIALVKLCKSYSRISLAEIASVLQLDGAEEARYTCMRNIRDGIVTGSIEGDYFVTEDRETGVVSSRPKDLFSRRIDFCLNLRKEIINSSV</sequence>
<dbReference type="SMART" id="SM00088">
    <property type="entry name" value="PINT"/>
    <property type="match status" value="1"/>
</dbReference>
<accession>A0A196SD25</accession>
<dbReference type="Proteomes" id="UP000078348">
    <property type="component" value="Unassembled WGS sequence"/>
</dbReference>
<dbReference type="STRING" id="478820.A0A196SD25"/>
<dbReference type="SMART" id="SM00753">
    <property type="entry name" value="PAM"/>
    <property type="match status" value="1"/>
</dbReference>
<keyword evidence="3" id="KW-1185">Reference proteome</keyword>
<feature type="domain" description="PCI" evidence="1">
    <location>
        <begin position="223"/>
        <end position="399"/>
    </location>
</feature>
<evidence type="ECO:0000313" key="2">
    <source>
        <dbReference type="EMBL" id="OAO14955.1"/>
    </source>
</evidence>
<name>A0A196SD25_BLAHN</name>
<organism evidence="2 3">
    <name type="scientific">Blastocystis sp. subtype 1 (strain ATCC 50177 / NandII)</name>
    <dbReference type="NCBI Taxonomy" id="478820"/>
    <lineage>
        <taxon>Eukaryota</taxon>
        <taxon>Sar</taxon>
        <taxon>Stramenopiles</taxon>
        <taxon>Bigyra</taxon>
        <taxon>Opalozoa</taxon>
        <taxon>Opalinata</taxon>
        <taxon>Blastocystidae</taxon>
        <taxon>Blastocystis</taxon>
    </lineage>
</organism>
<dbReference type="Gene3D" id="1.25.40.570">
    <property type="match status" value="1"/>
</dbReference>
<dbReference type="InterPro" id="IPR057985">
    <property type="entry name" value="TPR_PSMD3_N"/>
</dbReference>
<dbReference type="GO" id="GO:0008541">
    <property type="term" value="C:proteasome regulatory particle, lid subcomplex"/>
    <property type="evidence" value="ECO:0007669"/>
    <property type="project" value="TreeGrafter"/>
</dbReference>
<dbReference type="SUPFAM" id="SSF46785">
    <property type="entry name" value="Winged helix' DNA-binding domain"/>
    <property type="match status" value="1"/>
</dbReference>
<dbReference type="OrthoDB" id="1713558at2759"/>
<dbReference type="EMBL" id="LXWW01000191">
    <property type="protein sequence ID" value="OAO14955.1"/>
    <property type="molecule type" value="Genomic_DNA"/>
</dbReference>
<dbReference type="Pfam" id="PF01399">
    <property type="entry name" value="PCI"/>
    <property type="match status" value="1"/>
</dbReference>
<dbReference type="InterPro" id="IPR036390">
    <property type="entry name" value="WH_DNA-bd_sf"/>
</dbReference>
<evidence type="ECO:0000259" key="1">
    <source>
        <dbReference type="PROSITE" id="PS50250"/>
    </source>
</evidence>
<comment type="caution">
    <text evidence="2">The sequence shown here is derived from an EMBL/GenBank/DDBJ whole genome shotgun (WGS) entry which is preliminary data.</text>
</comment>
<dbReference type="InterPro" id="IPR000717">
    <property type="entry name" value="PCI_dom"/>
</dbReference>
<reference evidence="2 3" key="1">
    <citation type="submission" date="2016-05" db="EMBL/GenBank/DDBJ databases">
        <title>Nuclear genome of Blastocystis sp. subtype 1 NandII.</title>
        <authorList>
            <person name="Gentekaki E."/>
            <person name="Curtis B."/>
            <person name="Stairs C."/>
            <person name="Eme L."/>
            <person name="Herman E."/>
            <person name="Klimes V."/>
            <person name="Arias M.C."/>
            <person name="Elias M."/>
            <person name="Hilliou F."/>
            <person name="Klute M."/>
            <person name="Malik S.-B."/>
            <person name="Pightling A."/>
            <person name="Rachubinski R."/>
            <person name="Salas D."/>
            <person name="Schlacht A."/>
            <person name="Suga H."/>
            <person name="Archibald J."/>
            <person name="Ball S.G."/>
            <person name="Clark G."/>
            <person name="Dacks J."/>
            <person name="Van Der Giezen M."/>
            <person name="Tsaousis A."/>
            <person name="Roger A."/>
        </authorList>
    </citation>
    <scope>NUCLEOTIDE SEQUENCE [LARGE SCALE GENOMIC DNA]</scope>
    <source>
        <strain evidence="3">ATCC 50177 / NandII</strain>
    </source>
</reference>
<dbReference type="Pfam" id="PF25573">
    <property type="entry name" value="TPR_PSMD3_N"/>
    <property type="match status" value="1"/>
</dbReference>
<dbReference type="PANTHER" id="PTHR10758:SF2">
    <property type="entry name" value="26S PROTEASOME NON-ATPASE REGULATORY SUBUNIT 3"/>
    <property type="match status" value="1"/>
</dbReference>
<dbReference type="GO" id="GO:0006511">
    <property type="term" value="P:ubiquitin-dependent protein catabolic process"/>
    <property type="evidence" value="ECO:0007669"/>
    <property type="project" value="TreeGrafter"/>
</dbReference>
<keyword evidence="2" id="KW-0647">Proteasome</keyword>
<gene>
    <name evidence="2" type="ORF">AV274_3302</name>
</gene>
<dbReference type="PROSITE" id="PS50250">
    <property type="entry name" value="PCI"/>
    <property type="match status" value="1"/>
</dbReference>
<dbReference type="PANTHER" id="PTHR10758">
    <property type="entry name" value="26S PROTEASOME NON-ATPASE REGULATORY SUBUNIT 3/COP9 SIGNALOSOME COMPLEX SUBUNIT 3"/>
    <property type="match status" value="1"/>
</dbReference>
<dbReference type="InterPro" id="IPR050756">
    <property type="entry name" value="CSN3"/>
</dbReference>
<proteinExistence type="predicted"/>